<evidence type="ECO:0000313" key="3">
    <source>
        <dbReference type="Proteomes" id="UP000799536"/>
    </source>
</evidence>
<gene>
    <name evidence="2" type="ORF">GQ43DRAFT_80919</name>
</gene>
<sequence>MYPALSSPTPGTADEVVALCSLQTFLILSDMGQNQLSKACGFWRFFPVRHFFLNQARGGNLQGYHAKAYIDVHLHFDFQYFLASRSRVRTVLYLQKSICISLRAMGQALSIVYQNTKTSSLPTRPKRPNPSNLSALLKPRPSRPRKAPCNTLNLLLHSSTFSLLLHRPLHKILQVSASCSTTNSLSSSPITLLHVTSYDSYHIPLANSTASILSFSSAFTLFPMSSATISRSPLSLSYSQIRESVFLTLATAMCPKISRRSFDREDRGLEHEVQIPRLLVSRDRGT</sequence>
<reference evidence="2" key="1">
    <citation type="journal article" date="2020" name="Stud. Mycol.">
        <title>101 Dothideomycetes genomes: a test case for predicting lifestyles and emergence of pathogens.</title>
        <authorList>
            <person name="Haridas S."/>
            <person name="Albert R."/>
            <person name="Binder M."/>
            <person name="Bloem J."/>
            <person name="Labutti K."/>
            <person name="Salamov A."/>
            <person name="Andreopoulos B."/>
            <person name="Baker S."/>
            <person name="Barry K."/>
            <person name="Bills G."/>
            <person name="Bluhm B."/>
            <person name="Cannon C."/>
            <person name="Castanera R."/>
            <person name="Culley D."/>
            <person name="Daum C."/>
            <person name="Ezra D."/>
            <person name="Gonzalez J."/>
            <person name="Henrissat B."/>
            <person name="Kuo A."/>
            <person name="Liang C."/>
            <person name="Lipzen A."/>
            <person name="Lutzoni F."/>
            <person name="Magnuson J."/>
            <person name="Mondo S."/>
            <person name="Nolan M."/>
            <person name="Ohm R."/>
            <person name="Pangilinan J."/>
            <person name="Park H.-J."/>
            <person name="Ramirez L."/>
            <person name="Alfaro M."/>
            <person name="Sun H."/>
            <person name="Tritt A."/>
            <person name="Yoshinaga Y."/>
            <person name="Zwiers L.-H."/>
            <person name="Turgeon B."/>
            <person name="Goodwin S."/>
            <person name="Spatafora J."/>
            <person name="Crous P."/>
            <person name="Grigoriev I."/>
        </authorList>
    </citation>
    <scope>NUCLEOTIDE SEQUENCE</scope>
    <source>
        <strain evidence="2">ATCC 74209</strain>
    </source>
</reference>
<organism evidence="2 3">
    <name type="scientific">Delitschia confertaspora ATCC 74209</name>
    <dbReference type="NCBI Taxonomy" id="1513339"/>
    <lineage>
        <taxon>Eukaryota</taxon>
        <taxon>Fungi</taxon>
        <taxon>Dikarya</taxon>
        <taxon>Ascomycota</taxon>
        <taxon>Pezizomycotina</taxon>
        <taxon>Dothideomycetes</taxon>
        <taxon>Pleosporomycetidae</taxon>
        <taxon>Pleosporales</taxon>
        <taxon>Delitschiaceae</taxon>
        <taxon>Delitschia</taxon>
    </lineage>
</organism>
<name>A0A9P4MP58_9PLEO</name>
<evidence type="ECO:0000313" key="2">
    <source>
        <dbReference type="EMBL" id="KAF2200244.1"/>
    </source>
</evidence>
<keyword evidence="3" id="KW-1185">Reference proteome</keyword>
<dbReference type="Proteomes" id="UP000799536">
    <property type="component" value="Unassembled WGS sequence"/>
</dbReference>
<protein>
    <submittedName>
        <fullName evidence="2">Uncharacterized protein</fullName>
    </submittedName>
</protein>
<feature type="region of interest" description="Disordered" evidence="1">
    <location>
        <begin position="118"/>
        <end position="145"/>
    </location>
</feature>
<dbReference type="AlphaFoldDB" id="A0A9P4MP58"/>
<comment type="caution">
    <text evidence="2">The sequence shown here is derived from an EMBL/GenBank/DDBJ whole genome shotgun (WGS) entry which is preliminary data.</text>
</comment>
<dbReference type="EMBL" id="ML994031">
    <property type="protein sequence ID" value="KAF2200244.1"/>
    <property type="molecule type" value="Genomic_DNA"/>
</dbReference>
<accession>A0A9P4MP58</accession>
<proteinExistence type="predicted"/>
<evidence type="ECO:0000256" key="1">
    <source>
        <dbReference type="SAM" id="MobiDB-lite"/>
    </source>
</evidence>